<dbReference type="InterPro" id="IPR018328">
    <property type="entry name" value="Rad4_beta-hairpin_dom3"/>
</dbReference>
<dbReference type="Pfam" id="PF10404">
    <property type="entry name" value="BHD_2"/>
    <property type="match status" value="1"/>
</dbReference>
<gene>
    <name evidence="10" type="ORF">B0A55_03369</name>
</gene>
<evidence type="ECO:0000256" key="4">
    <source>
        <dbReference type="ARBA" id="ARBA00023204"/>
    </source>
</evidence>
<feature type="compositionally biased region" description="Basic and acidic residues" evidence="6">
    <location>
        <begin position="834"/>
        <end position="843"/>
    </location>
</feature>
<dbReference type="SMART" id="SM01032">
    <property type="entry name" value="BHD_3"/>
    <property type="match status" value="1"/>
</dbReference>
<dbReference type="PANTHER" id="PTHR12135:SF0">
    <property type="entry name" value="DNA REPAIR PROTEIN COMPLEMENTING XP-C CELLS"/>
    <property type="match status" value="1"/>
</dbReference>
<feature type="compositionally biased region" description="Polar residues" evidence="6">
    <location>
        <begin position="86"/>
        <end position="105"/>
    </location>
</feature>
<evidence type="ECO:0008006" key="12">
    <source>
        <dbReference type="Google" id="ProtNLM"/>
    </source>
</evidence>
<dbReference type="Gene3D" id="2.20.20.110">
    <property type="entry name" value="Rad4, beta-hairpin domain BHD1"/>
    <property type="match status" value="1"/>
</dbReference>
<dbReference type="SUPFAM" id="SSF54001">
    <property type="entry name" value="Cysteine proteinases"/>
    <property type="match status" value="1"/>
</dbReference>
<keyword evidence="4" id="KW-0234">DNA repair</keyword>
<comment type="caution">
    <text evidence="10">The sequence shown here is derived from an EMBL/GenBank/DDBJ whole genome shotgun (WGS) entry which is preliminary data.</text>
</comment>
<feature type="compositionally biased region" description="Acidic residues" evidence="6">
    <location>
        <begin position="108"/>
        <end position="124"/>
    </location>
</feature>
<keyword evidence="11" id="KW-1185">Reference proteome</keyword>
<evidence type="ECO:0000256" key="1">
    <source>
        <dbReference type="ARBA" id="ARBA00004123"/>
    </source>
</evidence>
<organism evidence="10 11">
    <name type="scientific">Friedmanniomyces simplex</name>
    <dbReference type="NCBI Taxonomy" id="329884"/>
    <lineage>
        <taxon>Eukaryota</taxon>
        <taxon>Fungi</taxon>
        <taxon>Dikarya</taxon>
        <taxon>Ascomycota</taxon>
        <taxon>Pezizomycotina</taxon>
        <taxon>Dothideomycetes</taxon>
        <taxon>Dothideomycetidae</taxon>
        <taxon>Mycosphaerellales</taxon>
        <taxon>Teratosphaeriaceae</taxon>
        <taxon>Friedmanniomyces</taxon>
    </lineage>
</organism>
<dbReference type="GO" id="GO:0003697">
    <property type="term" value="F:single-stranded DNA binding"/>
    <property type="evidence" value="ECO:0007669"/>
    <property type="project" value="TreeGrafter"/>
</dbReference>
<feature type="domain" description="Rad4 beta-hairpin" evidence="9">
    <location>
        <begin position="647"/>
        <end position="721"/>
    </location>
</feature>
<dbReference type="Pfam" id="PF10403">
    <property type="entry name" value="BHD_1"/>
    <property type="match status" value="1"/>
</dbReference>
<dbReference type="InterPro" id="IPR036985">
    <property type="entry name" value="Transglutaminase-like_sf"/>
</dbReference>
<reference evidence="10 11" key="1">
    <citation type="submission" date="2017-03" db="EMBL/GenBank/DDBJ databases">
        <title>Genomes of endolithic fungi from Antarctica.</title>
        <authorList>
            <person name="Coleine C."/>
            <person name="Masonjones S."/>
            <person name="Stajich J.E."/>
        </authorList>
    </citation>
    <scope>NUCLEOTIDE SEQUENCE [LARGE SCALE GENOMIC DNA]</scope>
    <source>
        <strain evidence="10 11">CCFEE 5184</strain>
    </source>
</reference>
<feature type="region of interest" description="Disordered" evidence="6">
    <location>
        <begin position="1"/>
        <end position="153"/>
    </location>
</feature>
<accession>A0A4U0XSJ9</accession>
<keyword evidence="5" id="KW-0539">Nucleus</keyword>
<dbReference type="GO" id="GO:0003684">
    <property type="term" value="F:damaged DNA binding"/>
    <property type="evidence" value="ECO:0007669"/>
    <property type="project" value="InterPro"/>
</dbReference>
<dbReference type="AlphaFoldDB" id="A0A4U0XSJ9"/>
<name>A0A4U0XSJ9_9PEZI</name>
<keyword evidence="3" id="KW-0227">DNA damage</keyword>
<feature type="compositionally biased region" description="Polar residues" evidence="6">
    <location>
        <begin position="142"/>
        <end position="151"/>
    </location>
</feature>
<feature type="region of interest" description="Disordered" evidence="6">
    <location>
        <begin position="819"/>
        <end position="1118"/>
    </location>
</feature>
<evidence type="ECO:0000259" key="7">
    <source>
        <dbReference type="SMART" id="SM01030"/>
    </source>
</evidence>
<evidence type="ECO:0000256" key="5">
    <source>
        <dbReference type="ARBA" id="ARBA00023242"/>
    </source>
</evidence>
<evidence type="ECO:0000256" key="2">
    <source>
        <dbReference type="ARBA" id="ARBA00009525"/>
    </source>
</evidence>
<feature type="compositionally biased region" description="Polar residues" evidence="6">
    <location>
        <begin position="341"/>
        <end position="350"/>
    </location>
</feature>
<dbReference type="GO" id="GO:0006298">
    <property type="term" value="P:mismatch repair"/>
    <property type="evidence" value="ECO:0007669"/>
    <property type="project" value="TreeGrafter"/>
</dbReference>
<dbReference type="PANTHER" id="PTHR12135">
    <property type="entry name" value="DNA REPAIR PROTEIN XP-C / RAD4"/>
    <property type="match status" value="1"/>
</dbReference>
<dbReference type="OrthoDB" id="300780at2759"/>
<dbReference type="GO" id="GO:0071942">
    <property type="term" value="C:XPC complex"/>
    <property type="evidence" value="ECO:0007669"/>
    <property type="project" value="TreeGrafter"/>
</dbReference>
<dbReference type="SMART" id="SM01030">
    <property type="entry name" value="BHD_1"/>
    <property type="match status" value="1"/>
</dbReference>
<evidence type="ECO:0000259" key="9">
    <source>
        <dbReference type="SMART" id="SM01032"/>
    </source>
</evidence>
<sequence length="1118" mass="121114">MAPSRGKGKGRAAPPRNATAGPSQRTTRATRRPKDETPDVYQDMLAEAAVTDPDELSDRPPKRRRVATSVTLPSPGPSRHGKARQVESSDPVSVDGASTTKQQTIDASSDDSDESDFAFEDVDLDQPTGSRTDDGGIADVSISVNPNTTPKRQAKVKRKGASLVEKAHRLLVHKAHVLCLLGHCIYINSWCNNEVVHRNLEPLLTEKTKVFLRANSRESQFDRNNMFIDGLQQAVEQFRGRFRVTASGMRRARWVVEGEAALDAAAKVDGEVVDRSDFIRASRRLEGSQDTGNQLFCALLRTVGVDARLVCSLQVLPFANAPAKSTPQKVVKRTIFASHSASNTDHSASEASADDISVRSSTSIGKVPPARRRLGQLSFTTSTTAAPPPPAEQRKPIRKLAYPVFWTEAFNAAHQKWIPCDPLVTATTAKPAKLEPPSSYDANQLGYALAFEADGVAKDVTRRYAKAFNAKTRRQRVEATENGTAWFRKALRVFRRRGGGAALLDREQVEDAELAQKEAREGLPGNVLDFRGHPYYALERHLRRHEVLFPRREVGKVNAGTAARPRMEAVFRRQDVRVCRSAEKWYRVGREVRAGEVGLKVVKAARRLGRAVEVEEDEDGEGVRMTALYALHQTEVYIPPPVVDGRVPRNAYGNLDIYVPSMVPAGGVHLRHPLTQVAARQLGIDFADAVTGFSFKGRQGTAIVEGAVVAEMHAEAVRETIAGLEREEVEERSRKRSLVALALWARMMKGLGIRERVRGYAKKDEGGGDKEMGVDEESVTAALVAGARDDAPLLTAGRYTLEELLAGLAKGSLGKKKKKWRVEESEVESESDREEGGFDRGGDVSEESEPVLSVRRSVRNRRTVDEAEDEDEVEEMLEAKQADGEGGGFLTENAVEDGEGSGGLVPEETAQEDDDDGGGFVPENHEGGGGFLAHDVGGDGEHSGGGFLPDASDHQQDGGFLPDAAGSPLGDEDPPAQAPSSASREHTDGMHGTMSPAALSSKSELVGDQALLGHHATTLDGRNGQLAVQPMNAHGTPPSYDGCADPVDVAQRNVQTRPRDSPANPGNAARQLERAGSPSKHETIEAGSRGVGDESDKGSLLSHDPEDEDAEPDWLESD</sequence>
<dbReference type="GO" id="GO:0006289">
    <property type="term" value="P:nucleotide-excision repair"/>
    <property type="evidence" value="ECO:0007669"/>
    <property type="project" value="InterPro"/>
</dbReference>
<dbReference type="Pfam" id="PF10405">
    <property type="entry name" value="BHD_3"/>
    <property type="match status" value="1"/>
</dbReference>
<evidence type="ECO:0000259" key="8">
    <source>
        <dbReference type="SMART" id="SM01031"/>
    </source>
</evidence>
<dbReference type="SMART" id="SM01031">
    <property type="entry name" value="BHD_2"/>
    <property type="match status" value="1"/>
</dbReference>
<dbReference type="GO" id="GO:0000111">
    <property type="term" value="C:nucleotide-excision repair factor 2 complex"/>
    <property type="evidence" value="ECO:0007669"/>
    <property type="project" value="TreeGrafter"/>
</dbReference>
<feature type="compositionally biased region" description="Basic residues" evidence="6">
    <location>
        <begin position="1"/>
        <end position="10"/>
    </location>
</feature>
<feature type="domain" description="Rad4 beta-hairpin" evidence="8">
    <location>
        <begin position="579"/>
        <end position="640"/>
    </location>
</feature>
<feature type="compositionally biased region" description="Acidic residues" evidence="6">
    <location>
        <begin position="1105"/>
        <end position="1118"/>
    </location>
</feature>
<dbReference type="InterPro" id="IPR042488">
    <property type="entry name" value="Rad4_BHD3_sf"/>
</dbReference>
<dbReference type="Gene3D" id="3.30.70.2460">
    <property type="entry name" value="Rad4, beta-hairpin domain BHD3"/>
    <property type="match status" value="1"/>
</dbReference>
<dbReference type="Pfam" id="PF03835">
    <property type="entry name" value="Rad4"/>
    <property type="match status" value="1"/>
</dbReference>
<feature type="compositionally biased region" description="Acidic residues" evidence="6">
    <location>
        <begin position="866"/>
        <end position="876"/>
    </location>
</feature>
<dbReference type="STRING" id="329884.A0A4U0XSJ9"/>
<dbReference type="Gene3D" id="3.30.60.290">
    <property type="entry name" value="Rad4, beta-hairpin domain BHD2"/>
    <property type="match status" value="1"/>
</dbReference>
<evidence type="ECO:0000313" key="10">
    <source>
        <dbReference type="EMBL" id="TKA79597.1"/>
    </source>
</evidence>
<evidence type="ECO:0000256" key="6">
    <source>
        <dbReference type="SAM" id="MobiDB-lite"/>
    </source>
</evidence>
<dbReference type="InterPro" id="IPR038765">
    <property type="entry name" value="Papain-like_cys_pep_sf"/>
</dbReference>
<dbReference type="InterPro" id="IPR018326">
    <property type="entry name" value="Rad4_beta-hairpin_dom1"/>
</dbReference>
<comment type="similarity">
    <text evidence="2">Belongs to the XPC family.</text>
</comment>
<feature type="region of interest" description="Disordered" evidence="6">
    <location>
        <begin position="341"/>
        <end position="367"/>
    </location>
</feature>
<dbReference type="Gene3D" id="3.90.260.10">
    <property type="entry name" value="Transglutaminase-like"/>
    <property type="match status" value="1"/>
</dbReference>
<protein>
    <recommendedName>
        <fullName evidence="12">Rad4 beta-hairpin domain-containing protein</fullName>
    </recommendedName>
</protein>
<evidence type="ECO:0000256" key="3">
    <source>
        <dbReference type="ARBA" id="ARBA00022763"/>
    </source>
</evidence>
<proteinExistence type="inferred from homology"/>
<comment type="subcellular location">
    <subcellularLocation>
        <location evidence="1">Nucleus</location>
    </subcellularLocation>
</comment>
<dbReference type="InterPro" id="IPR018327">
    <property type="entry name" value="BHD_2"/>
</dbReference>
<dbReference type="EMBL" id="NAJQ01000086">
    <property type="protein sequence ID" value="TKA79597.1"/>
    <property type="molecule type" value="Genomic_DNA"/>
</dbReference>
<dbReference type="InterPro" id="IPR018325">
    <property type="entry name" value="Rad4/PNGase_transGLS-fold"/>
</dbReference>
<dbReference type="InterPro" id="IPR004583">
    <property type="entry name" value="DNA_repair_Rad4"/>
</dbReference>
<feature type="domain" description="Rad4 beta-hairpin" evidence="7">
    <location>
        <begin position="519"/>
        <end position="577"/>
    </location>
</feature>
<dbReference type="Proteomes" id="UP000309340">
    <property type="component" value="Unassembled WGS sequence"/>
</dbReference>
<dbReference type="GO" id="GO:0005737">
    <property type="term" value="C:cytoplasm"/>
    <property type="evidence" value="ECO:0007669"/>
    <property type="project" value="TreeGrafter"/>
</dbReference>
<evidence type="ECO:0000313" key="11">
    <source>
        <dbReference type="Proteomes" id="UP000309340"/>
    </source>
</evidence>